<dbReference type="EMBL" id="SMDR01000001">
    <property type="protein sequence ID" value="TNJ35038.1"/>
    <property type="molecule type" value="Genomic_DNA"/>
</dbReference>
<sequence length="247" mass="26939">MRHARMLPHRSFLSIALALALAVASAAAAADWQPTAELGVVNTSGNSDTTSVNGKFALAGEDALWTHDYYLAALRAESEDQLSANRQELGAKAARKLGERAYLGAAARYENDDFAAYAYQATLAVNYGAWLLKDERREFQIEGGPGLRRAELAETGEAENEALLRGFADYRHQFTESTRFFNTLLVEAAPDNRFIQNDIGIAVSINHSLALKAALQARHNTDVPEGVRRTDTLTSVNIVWTPGGTQD</sequence>
<dbReference type="AlphaFoldDB" id="A0A5C4RVJ9"/>
<feature type="chain" id="PRO_5022898487" evidence="1">
    <location>
        <begin position="30"/>
        <end position="247"/>
    </location>
</feature>
<reference evidence="2 3" key="1">
    <citation type="submission" date="2019-03" db="EMBL/GenBank/DDBJ databases">
        <title>Arenimonas daejeonensis sp. nov., isolated from compost.</title>
        <authorList>
            <person name="Jeon C.O."/>
        </authorList>
    </citation>
    <scope>NUCLEOTIDE SEQUENCE [LARGE SCALE GENOMIC DNA]</scope>
    <source>
        <strain evidence="2 3">R29</strain>
    </source>
</reference>
<feature type="signal peptide" evidence="1">
    <location>
        <begin position="1"/>
        <end position="29"/>
    </location>
</feature>
<evidence type="ECO:0000256" key="1">
    <source>
        <dbReference type="SAM" id="SignalP"/>
    </source>
</evidence>
<dbReference type="InterPro" id="IPR007433">
    <property type="entry name" value="DUF481"/>
</dbReference>
<name>A0A5C4RVJ9_9GAMM</name>
<proteinExistence type="predicted"/>
<gene>
    <name evidence="2" type="ORF">E1B00_04475</name>
</gene>
<organism evidence="2 3">
    <name type="scientific">Arenimonas terrae</name>
    <dbReference type="NCBI Taxonomy" id="2546226"/>
    <lineage>
        <taxon>Bacteria</taxon>
        <taxon>Pseudomonadati</taxon>
        <taxon>Pseudomonadota</taxon>
        <taxon>Gammaproteobacteria</taxon>
        <taxon>Lysobacterales</taxon>
        <taxon>Lysobacteraceae</taxon>
        <taxon>Arenimonas</taxon>
    </lineage>
</organism>
<keyword evidence="3" id="KW-1185">Reference proteome</keyword>
<dbReference type="Proteomes" id="UP000305760">
    <property type="component" value="Unassembled WGS sequence"/>
</dbReference>
<evidence type="ECO:0000313" key="2">
    <source>
        <dbReference type="EMBL" id="TNJ35038.1"/>
    </source>
</evidence>
<protein>
    <submittedName>
        <fullName evidence="2">DUF481 domain-containing protein</fullName>
    </submittedName>
</protein>
<accession>A0A5C4RVJ9</accession>
<evidence type="ECO:0000313" key="3">
    <source>
        <dbReference type="Proteomes" id="UP000305760"/>
    </source>
</evidence>
<dbReference type="OrthoDB" id="5292716at2"/>
<keyword evidence="1" id="KW-0732">Signal</keyword>
<dbReference type="Pfam" id="PF04338">
    <property type="entry name" value="DUF481"/>
    <property type="match status" value="1"/>
</dbReference>
<comment type="caution">
    <text evidence="2">The sequence shown here is derived from an EMBL/GenBank/DDBJ whole genome shotgun (WGS) entry which is preliminary data.</text>
</comment>